<keyword evidence="4" id="KW-1185">Reference proteome</keyword>
<dbReference type="EMBL" id="LHPG02000007">
    <property type="protein sequence ID" value="PRW57360.1"/>
    <property type="molecule type" value="Genomic_DNA"/>
</dbReference>
<proteinExistence type="inferred from homology"/>
<dbReference type="OrthoDB" id="360327at2759"/>
<name>A0A2P6TTG0_CHLSO</name>
<comment type="similarity">
    <text evidence="1">Belongs to the CWC16 family.</text>
</comment>
<dbReference type="GO" id="GO:0071014">
    <property type="term" value="C:post-mRNA release spliceosomal complex"/>
    <property type="evidence" value="ECO:0007669"/>
    <property type="project" value="TreeGrafter"/>
</dbReference>
<sequence length="309" mass="33524">MYYPPGWDPSKGSLNKFHGSHGALGDRARKLKSEGILVIRFEMPFNVWCAGCNHLIGKGVRFNAEKKQIGMYHSTRIWSFRMRTPCCQGTIEVHTDPKNAEYVIVSGARRKVESFDAEKAGTVELDPSKRDQLDADPLARLEHSGEDKRKALATYTQIAALQEDSTAKHKDDYALNKALRRQMRGARKEEQASDARRRQLGLPDAVKLLPGTKGDALLASAQHYGGNFDSAWRHSRRQVAQESIFSTGAVAAAAAARHKKRPGGSSSGAAAAAAAAGGAARLGEAAAKQRRLAGNVKLRLSEPKPGAKS</sequence>
<evidence type="ECO:0000313" key="3">
    <source>
        <dbReference type="EMBL" id="PRW57360.1"/>
    </source>
</evidence>
<dbReference type="Proteomes" id="UP000239899">
    <property type="component" value="Unassembled WGS sequence"/>
</dbReference>
<dbReference type="AlphaFoldDB" id="A0A2P6TTG0"/>
<evidence type="ECO:0000256" key="1">
    <source>
        <dbReference type="ARBA" id="ARBA00005595"/>
    </source>
</evidence>
<gene>
    <name evidence="3" type="ORF">C2E21_3833</name>
</gene>
<dbReference type="GO" id="GO:0005684">
    <property type="term" value="C:U2-type spliceosomal complex"/>
    <property type="evidence" value="ECO:0007669"/>
    <property type="project" value="TreeGrafter"/>
</dbReference>
<dbReference type="Pfam" id="PF04502">
    <property type="entry name" value="Saf4_Yju2"/>
    <property type="match status" value="1"/>
</dbReference>
<dbReference type="PANTHER" id="PTHR12111">
    <property type="entry name" value="SPLICING FACTOR YJU2"/>
    <property type="match status" value="1"/>
</dbReference>
<feature type="region of interest" description="Disordered" evidence="2">
    <location>
        <begin position="279"/>
        <end position="309"/>
    </location>
</feature>
<dbReference type="STRING" id="3076.A0A2P6TTG0"/>
<evidence type="ECO:0000256" key="2">
    <source>
        <dbReference type="SAM" id="MobiDB-lite"/>
    </source>
</evidence>
<dbReference type="PANTHER" id="PTHR12111:SF2">
    <property type="entry name" value="SPLICING FACTOR YJU2B-RELATED"/>
    <property type="match status" value="1"/>
</dbReference>
<evidence type="ECO:0000313" key="4">
    <source>
        <dbReference type="Proteomes" id="UP000239899"/>
    </source>
</evidence>
<comment type="caution">
    <text evidence="3">The sequence shown here is derived from an EMBL/GenBank/DDBJ whole genome shotgun (WGS) entry which is preliminary data.</text>
</comment>
<accession>A0A2P6TTG0</accession>
<dbReference type="GO" id="GO:0000398">
    <property type="term" value="P:mRNA splicing, via spliceosome"/>
    <property type="evidence" value="ECO:0007669"/>
    <property type="project" value="InterPro"/>
</dbReference>
<organism evidence="3 4">
    <name type="scientific">Chlorella sorokiniana</name>
    <name type="common">Freshwater green alga</name>
    <dbReference type="NCBI Taxonomy" id="3076"/>
    <lineage>
        <taxon>Eukaryota</taxon>
        <taxon>Viridiplantae</taxon>
        <taxon>Chlorophyta</taxon>
        <taxon>core chlorophytes</taxon>
        <taxon>Trebouxiophyceae</taxon>
        <taxon>Chlorellales</taxon>
        <taxon>Chlorellaceae</taxon>
        <taxon>Chlorella clade</taxon>
        <taxon>Chlorella</taxon>
    </lineage>
</organism>
<dbReference type="InterPro" id="IPR007590">
    <property type="entry name" value="Saf4/Yju2"/>
</dbReference>
<reference evidence="3 4" key="1">
    <citation type="journal article" date="2018" name="Plant J.">
        <title>Genome sequences of Chlorella sorokiniana UTEX 1602 and Micractinium conductrix SAG 241.80: implications to maltose excretion by a green alga.</title>
        <authorList>
            <person name="Arriola M.B."/>
            <person name="Velmurugan N."/>
            <person name="Zhang Y."/>
            <person name="Plunkett M.H."/>
            <person name="Hondzo H."/>
            <person name="Barney B.M."/>
        </authorList>
    </citation>
    <scope>NUCLEOTIDE SEQUENCE [LARGE SCALE GENOMIC DNA]</scope>
    <source>
        <strain evidence="4">UTEX 1602</strain>
    </source>
</reference>
<protein>
    <submittedName>
        <fullName evidence="3">Coiled-coil domain-containing 130</fullName>
    </submittedName>
</protein>